<reference evidence="2 3" key="1">
    <citation type="submission" date="2023-02" db="EMBL/GenBank/DDBJ databases">
        <title>LHISI_Scaffold_Assembly.</title>
        <authorList>
            <person name="Stuart O.P."/>
            <person name="Cleave R."/>
            <person name="Magrath M.J.L."/>
            <person name="Mikheyev A.S."/>
        </authorList>
    </citation>
    <scope>NUCLEOTIDE SEQUENCE [LARGE SCALE GENOMIC DNA]</scope>
    <source>
        <strain evidence="2">Daus_M_001</strain>
        <tissue evidence="2">Leg muscle</tissue>
    </source>
</reference>
<name>A0ABQ9HGU2_9NEOP</name>
<comment type="caution">
    <text evidence="2">The sequence shown here is derived from an EMBL/GenBank/DDBJ whole genome shotgun (WGS) entry which is preliminary data.</text>
</comment>
<keyword evidence="3" id="KW-1185">Reference proteome</keyword>
<dbReference type="Proteomes" id="UP001159363">
    <property type="component" value="Chromosome 4"/>
</dbReference>
<dbReference type="Gene3D" id="3.30.420.10">
    <property type="entry name" value="Ribonuclease H-like superfamily/Ribonuclease H"/>
    <property type="match status" value="1"/>
</dbReference>
<evidence type="ECO:0000313" key="2">
    <source>
        <dbReference type="EMBL" id="KAJ8883371.1"/>
    </source>
</evidence>
<dbReference type="EMBL" id="JARBHB010000005">
    <property type="protein sequence ID" value="KAJ8883371.1"/>
    <property type="molecule type" value="Genomic_DNA"/>
</dbReference>
<dbReference type="InterPro" id="IPR036397">
    <property type="entry name" value="RNaseH_sf"/>
</dbReference>
<feature type="compositionally biased region" description="Basic and acidic residues" evidence="1">
    <location>
        <begin position="186"/>
        <end position="211"/>
    </location>
</feature>
<evidence type="ECO:0000256" key="1">
    <source>
        <dbReference type="SAM" id="MobiDB-lite"/>
    </source>
</evidence>
<proteinExistence type="predicted"/>
<protein>
    <submittedName>
        <fullName evidence="2">Uncharacterized protein</fullName>
    </submittedName>
</protein>
<feature type="region of interest" description="Disordered" evidence="1">
    <location>
        <begin position="186"/>
        <end position="218"/>
    </location>
</feature>
<accession>A0ABQ9HGU2</accession>
<organism evidence="2 3">
    <name type="scientific">Dryococelus australis</name>
    <dbReference type="NCBI Taxonomy" id="614101"/>
    <lineage>
        <taxon>Eukaryota</taxon>
        <taxon>Metazoa</taxon>
        <taxon>Ecdysozoa</taxon>
        <taxon>Arthropoda</taxon>
        <taxon>Hexapoda</taxon>
        <taxon>Insecta</taxon>
        <taxon>Pterygota</taxon>
        <taxon>Neoptera</taxon>
        <taxon>Polyneoptera</taxon>
        <taxon>Phasmatodea</taxon>
        <taxon>Verophasmatodea</taxon>
        <taxon>Anareolatae</taxon>
        <taxon>Phasmatidae</taxon>
        <taxon>Eurycanthinae</taxon>
        <taxon>Dryococelus</taxon>
    </lineage>
</organism>
<evidence type="ECO:0000313" key="3">
    <source>
        <dbReference type="Proteomes" id="UP001159363"/>
    </source>
</evidence>
<gene>
    <name evidence="2" type="ORF">PR048_015214</name>
</gene>
<sequence length="256" mass="28670">MSSVIGTLNVPTLDFTACLDVRVIGKELGFKKTPEEGIPHGRSLGGAAYLQFLQDVLPEYLEEVPLDAREAMWFQQDGSRLERRQIAWPPRSPDITLPDFWLWRHMESMPHYLTRGMSSLHRKHLHMRVATCFSTVPPMWPMVADSLNTHFEHRHGTDTLSSCLQPKCSLTLVKVCRLQSVKEAGRGVKRDEVKKGGLETEKLNHGTRDSPDLAPGQAAAASARTRGCTVCCQVADCVFYGHRGPVHNSRPNTCVR</sequence>